<organism evidence="4 5">
    <name type="scientific">Zophobas morio</name>
    <dbReference type="NCBI Taxonomy" id="2755281"/>
    <lineage>
        <taxon>Eukaryota</taxon>
        <taxon>Metazoa</taxon>
        <taxon>Ecdysozoa</taxon>
        <taxon>Arthropoda</taxon>
        <taxon>Hexapoda</taxon>
        <taxon>Insecta</taxon>
        <taxon>Pterygota</taxon>
        <taxon>Neoptera</taxon>
        <taxon>Endopterygota</taxon>
        <taxon>Coleoptera</taxon>
        <taxon>Polyphaga</taxon>
        <taxon>Cucujiformia</taxon>
        <taxon>Tenebrionidae</taxon>
        <taxon>Zophobas</taxon>
    </lineage>
</organism>
<dbReference type="PROSITE" id="PS50405">
    <property type="entry name" value="GST_CTER"/>
    <property type="match status" value="1"/>
</dbReference>
<dbReference type="GO" id="GO:0004364">
    <property type="term" value="F:glutathione transferase activity"/>
    <property type="evidence" value="ECO:0007669"/>
    <property type="project" value="TreeGrafter"/>
</dbReference>
<feature type="domain" description="GST C-terminal" evidence="3">
    <location>
        <begin position="90"/>
        <end position="209"/>
    </location>
</feature>
<gene>
    <name evidence="4" type="ORF">Zmor_008110</name>
</gene>
<dbReference type="GO" id="GO:0006749">
    <property type="term" value="P:glutathione metabolic process"/>
    <property type="evidence" value="ECO:0007669"/>
    <property type="project" value="TreeGrafter"/>
</dbReference>
<dbReference type="Proteomes" id="UP001168821">
    <property type="component" value="Unassembled WGS sequence"/>
</dbReference>
<dbReference type="SFLD" id="SFLDG01153">
    <property type="entry name" value="Main.4:_Theta-like"/>
    <property type="match status" value="1"/>
</dbReference>
<dbReference type="InterPro" id="IPR004045">
    <property type="entry name" value="Glutathione_S-Trfase_N"/>
</dbReference>
<dbReference type="SFLD" id="SFLDG00358">
    <property type="entry name" value="Main_(cytGST)"/>
    <property type="match status" value="1"/>
</dbReference>
<evidence type="ECO:0000313" key="4">
    <source>
        <dbReference type="EMBL" id="KAJ3663891.1"/>
    </source>
</evidence>
<dbReference type="InterPro" id="IPR004046">
    <property type="entry name" value="GST_C"/>
</dbReference>
<evidence type="ECO:0000259" key="3">
    <source>
        <dbReference type="PROSITE" id="PS50405"/>
    </source>
</evidence>
<dbReference type="CDD" id="cd03177">
    <property type="entry name" value="GST_C_Delta_Epsilon"/>
    <property type="match status" value="1"/>
</dbReference>
<dbReference type="InterPro" id="IPR036249">
    <property type="entry name" value="Thioredoxin-like_sf"/>
</dbReference>
<feature type="domain" description="GST N-terminal" evidence="2">
    <location>
        <begin position="1"/>
        <end position="83"/>
    </location>
</feature>
<dbReference type="AlphaFoldDB" id="A0AA38MPE8"/>
<comment type="caution">
    <text evidence="4">The sequence shown here is derived from an EMBL/GenBank/DDBJ whole genome shotgun (WGS) entry which is preliminary data.</text>
</comment>
<evidence type="ECO:0000313" key="5">
    <source>
        <dbReference type="Proteomes" id="UP001168821"/>
    </source>
</evidence>
<dbReference type="EMBL" id="JALNTZ010000002">
    <property type="protein sequence ID" value="KAJ3663891.1"/>
    <property type="molecule type" value="Genomic_DNA"/>
</dbReference>
<comment type="subunit">
    <text evidence="1">Homodimer.</text>
</comment>
<dbReference type="InterPro" id="IPR040079">
    <property type="entry name" value="Glutathione_S-Trfase"/>
</dbReference>
<dbReference type="Pfam" id="PF00043">
    <property type="entry name" value="GST_C"/>
    <property type="match status" value="1"/>
</dbReference>
<protein>
    <submittedName>
        <fullName evidence="4">Uncharacterized protein</fullName>
    </submittedName>
</protein>
<dbReference type="PANTHER" id="PTHR43969">
    <property type="entry name" value="GLUTATHIONE S TRANSFERASE D10, ISOFORM A-RELATED"/>
    <property type="match status" value="1"/>
</dbReference>
<evidence type="ECO:0000259" key="2">
    <source>
        <dbReference type="PROSITE" id="PS50404"/>
    </source>
</evidence>
<reference evidence="4" key="1">
    <citation type="journal article" date="2023" name="G3 (Bethesda)">
        <title>Whole genome assemblies of Zophobas morio and Tenebrio molitor.</title>
        <authorList>
            <person name="Kaur S."/>
            <person name="Stinson S.A."/>
            <person name="diCenzo G.C."/>
        </authorList>
    </citation>
    <scope>NUCLEOTIDE SEQUENCE</scope>
    <source>
        <strain evidence="4">QUZm001</strain>
    </source>
</reference>
<name>A0AA38MPE8_9CUCU</name>
<dbReference type="CDD" id="cd03045">
    <property type="entry name" value="GST_N_Delta_Epsilon"/>
    <property type="match status" value="1"/>
</dbReference>
<dbReference type="PANTHER" id="PTHR43969:SF8">
    <property type="entry name" value="GLUTATHIONE S TRANSFERASE E13, ISOFORM A-RELATED"/>
    <property type="match status" value="1"/>
</dbReference>
<accession>A0AA38MPE8</accession>
<sequence>MAPVLYMVPYSQPVRATLMTIKALNIEIELQEVSLIDKQQLSSTFTKLNPQHTVPTLVEDDGFVLWESHAIMPYLVDKYGKEDDPLYPKDLRKRATINQRLHFNNGVLFTLNVLGPIIYQGEGTISEEKVSRVREAYAFLETFLDRHKWVAGDWVTIADFAIIATVTSLDVVVPVGEEIYPNVYAWMRRAEGLPYYDENRRGLEIIKNMVTKKLA</sequence>
<dbReference type="SFLD" id="SFLDS00019">
    <property type="entry name" value="Glutathione_Transferase_(cytos"/>
    <property type="match status" value="1"/>
</dbReference>
<dbReference type="InterPro" id="IPR036282">
    <property type="entry name" value="Glutathione-S-Trfase_C_sf"/>
</dbReference>
<dbReference type="Gene3D" id="1.20.1050.10">
    <property type="match status" value="1"/>
</dbReference>
<dbReference type="InterPro" id="IPR010987">
    <property type="entry name" value="Glutathione-S-Trfase_C-like"/>
</dbReference>
<dbReference type="SUPFAM" id="SSF47616">
    <property type="entry name" value="GST C-terminal domain-like"/>
    <property type="match status" value="1"/>
</dbReference>
<dbReference type="Gene3D" id="3.40.30.10">
    <property type="entry name" value="Glutaredoxin"/>
    <property type="match status" value="1"/>
</dbReference>
<dbReference type="Pfam" id="PF13417">
    <property type="entry name" value="GST_N_3"/>
    <property type="match status" value="1"/>
</dbReference>
<dbReference type="PROSITE" id="PS50404">
    <property type="entry name" value="GST_NTER"/>
    <property type="match status" value="1"/>
</dbReference>
<dbReference type="FunFam" id="1.20.1050.10:FF:000007">
    <property type="entry name" value="Glutathione S-transferase 1-1"/>
    <property type="match status" value="1"/>
</dbReference>
<dbReference type="SUPFAM" id="SSF52833">
    <property type="entry name" value="Thioredoxin-like"/>
    <property type="match status" value="1"/>
</dbReference>
<dbReference type="FunFam" id="3.40.30.10:FF:000034">
    <property type="entry name" value="glutathione S-transferase 1"/>
    <property type="match status" value="1"/>
</dbReference>
<evidence type="ECO:0000256" key="1">
    <source>
        <dbReference type="ARBA" id="ARBA00011738"/>
    </source>
</evidence>
<keyword evidence="5" id="KW-1185">Reference proteome</keyword>
<proteinExistence type="predicted"/>